<sequence length="282" mass="30603">MESITSPRVFGCDVGQDTLVVFDSQTGQHTELANQPAALAAFVTTLGPDSLVVCEATGGHEAALLAATVEAGVPAHRADARKVKAFIRSLGRLAKTDRIDAQGLARYGRERADQLVRWQPPDADRQALQSLVRLRRELVAQRTAHQQRLKAPALRQRYDIIQAIPGCGPVAATALVALLPELGQANRRGIAALAPHPRQSGKTNGYRRVRGGRPEVRQALFMVALAASRHHPTLQAFYNRLVANGKKKIVAITAVMRKLITIINARIRDAEHARLDTVGVLS</sequence>
<dbReference type="InterPro" id="IPR002525">
    <property type="entry name" value="Transp_IS110-like_N"/>
</dbReference>
<dbReference type="PANTHER" id="PTHR33055">
    <property type="entry name" value="TRANSPOSASE FOR INSERTION SEQUENCE ELEMENT IS1111A"/>
    <property type="match status" value="1"/>
</dbReference>
<dbReference type="InterPro" id="IPR003346">
    <property type="entry name" value="Transposase_20"/>
</dbReference>
<keyword evidence="4" id="KW-1185">Reference proteome</keyword>
<feature type="domain" description="Transposase IS110-like N-terminal" evidence="1">
    <location>
        <begin position="11"/>
        <end position="151"/>
    </location>
</feature>
<accession>A0ABU3C2R8</accession>
<proteinExistence type="predicted"/>
<comment type="caution">
    <text evidence="3">The sequence shown here is derived from an EMBL/GenBank/DDBJ whole genome shotgun (WGS) entry which is preliminary data.</text>
</comment>
<gene>
    <name evidence="3" type="ORF">RM532_12860</name>
</gene>
<dbReference type="EMBL" id="JAVRIB010000014">
    <property type="protein sequence ID" value="MDT0635838.1"/>
    <property type="molecule type" value="Genomic_DNA"/>
</dbReference>
<evidence type="ECO:0000259" key="2">
    <source>
        <dbReference type="Pfam" id="PF02371"/>
    </source>
</evidence>
<dbReference type="InterPro" id="IPR047650">
    <property type="entry name" value="Transpos_IS110"/>
</dbReference>
<feature type="domain" description="Transposase IS116/IS110/IS902 C-terminal" evidence="2">
    <location>
        <begin position="159"/>
        <end position="238"/>
    </location>
</feature>
<organism evidence="3 4">
    <name type="scientific">Spectribacter hydrogenoxidans</name>
    <dbReference type="NCBI Taxonomy" id="3075608"/>
    <lineage>
        <taxon>Bacteria</taxon>
        <taxon>Pseudomonadati</taxon>
        <taxon>Pseudomonadota</taxon>
        <taxon>Gammaproteobacteria</taxon>
        <taxon>Salinisphaerales</taxon>
        <taxon>Salinisphaeraceae</taxon>
        <taxon>Spectribacter</taxon>
    </lineage>
</organism>
<dbReference type="Proteomes" id="UP001251857">
    <property type="component" value="Unassembled WGS sequence"/>
</dbReference>
<protein>
    <submittedName>
        <fullName evidence="3">Transposase</fullName>
    </submittedName>
</protein>
<dbReference type="RefSeq" id="WP_311653738.1">
    <property type="nucleotide sequence ID" value="NZ_JAVRIB010000014.1"/>
</dbReference>
<dbReference type="PANTHER" id="PTHR33055:SF13">
    <property type="entry name" value="TRANSPOSASE"/>
    <property type="match status" value="1"/>
</dbReference>
<evidence type="ECO:0000313" key="4">
    <source>
        <dbReference type="Proteomes" id="UP001251857"/>
    </source>
</evidence>
<dbReference type="Pfam" id="PF02371">
    <property type="entry name" value="Transposase_20"/>
    <property type="match status" value="1"/>
</dbReference>
<evidence type="ECO:0000259" key="1">
    <source>
        <dbReference type="Pfam" id="PF01548"/>
    </source>
</evidence>
<evidence type="ECO:0000313" key="3">
    <source>
        <dbReference type="EMBL" id="MDT0635838.1"/>
    </source>
</evidence>
<dbReference type="Pfam" id="PF01548">
    <property type="entry name" value="DEDD_Tnp_IS110"/>
    <property type="match status" value="1"/>
</dbReference>
<reference evidence="3 4" key="1">
    <citation type="submission" date="2023-09" db="EMBL/GenBank/DDBJ databases">
        <authorList>
            <person name="Rey-Velasco X."/>
        </authorList>
    </citation>
    <scope>NUCLEOTIDE SEQUENCE [LARGE SCALE GENOMIC DNA]</scope>
    <source>
        <strain evidence="3 4">W335</strain>
    </source>
</reference>
<name>A0ABU3C2R8_9GAMM</name>